<name>A0A6L5QDC4_9BURK</name>
<dbReference type="InterPro" id="IPR016772">
    <property type="entry name" value="UCP020408"/>
</dbReference>
<feature type="coiled-coil region" evidence="2">
    <location>
        <begin position="267"/>
        <end position="308"/>
    </location>
</feature>
<evidence type="ECO:0000256" key="2">
    <source>
        <dbReference type="SAM" id="Coils"/>
    </source>
</evidence>
<evidence type="ECO:0000256" key="1">
    <source>
        <dbReference type="ARBA" id="ARBA00007189"/>
    </source>
</evidence>
<sequence length="432" mass="47247">MPYLSNEPAAPAFLHRMLNAHPDGCCTPAPAIKPAPAPAPRRARLADLDAYLHCSIIGTCLTTGELRKLVPRYAPQLDRKSATDLEIHHTAVELSTQGEGPAKDLHKALDTRHALTIKRFKPAADEAALETLWREALAHGDVPGAYWALLTHPLCSHDLIRLAFGDVHMLSHLVGASNRADLRRLSGLEDECARLRTQNAAQQARLQQLGAQHHQDMATAEQQATQLALLRDQHADLASSALVDELAQLRAELDARNTQLALQSGRRAEAEALLESSQQRVVAQERELHHLRTEADCSRNEAQALEQALEQALAPQTEAPLLPQLHGRSVLYVGGRPQSTTALTQLVAAAGGELLSHDGGIEDRKGMLSTLLPRAQLVVFPVDCISHNAMHVTRQLAERAGIPCHPLRTASVGSFVELMRRLERDQRWQPAA</sequence>
<evidence type="ECO:0000313" key="3">
    <source>
        <dbReference type="EMBL" id="MRX07765.1"/>
    </source>
</evidence>
<gene>
    <name evidence="3" type="ORF">GJ697_07975</name>
</gene>
<comment type="similarity">
    <text evidence="1">Belongs to the UPF0751 family.</text>
</comment>
<accession>A0A6L5QDC4</accession>
<protein>
    <submittedName>
        <fullName evidence="3">DUF2325 domain-containing protein</fullName>
    </submittedName>
</protein>
<dbReference type="Proteomes" id="UP000481037">
    <property type="component" value="Unassembled WGS sequence"/>
</dbReference>
<keyword evidence="4" id="KW-1185">Reference proteome</keyword>
<proteinExistence type="inferred from homology"/>
<comment type="caution">
    <text evidence="3">The sequence shown here is derived from an EMBL/GenBank/DDBJ whole genome shotgun (WGS) entry which is preliminary data.</text>
</comment>
<reference evidence="3 4" key="1">
    <citation type="submission" date="2019-11" db="EMBL/GenBank/DDBJ databases">
        <title>Novel species isolated from a subtropical stream in China.</title>
        <authorList>
            <person name="Lu H."/>
        </authorList>
    </citation>
    <scope>NUCLEOTIDE SEQUENCE [LARGE SCALE GENOMIC DNA]</scope>
    <source>
        <strain evidence="3 4">FT25W</strain>
    </source>
</reference>
<dbReference type="Pfam" id="PF10087">
    <property type="entry name" value="DUF2325"/>
    <property type="match status" value="1"/>
</dbReference>
<dbReference type="RefSeq" id="WP_154362298.1">
    <property type="nucleotide sequence ID" value="NZ_WKJM01000005.1"/>
</dbReference>
<dbReference type="AlphaFoldDB" id="A0A6L5QDC4"/>
<keyword evidence="2" id="KW-0175">Coiled coil</keyword>
<evidence type="ECO:0000313" key="4">
    <source>
        <dbReference type="Proteomes" id="UP000481037"/>
    </source>
</evidence>
<organism evidence="3 4">
    <name type="scientific">Duganella alba</name>
    <dbReference type="NCBI Taxonomy" id="2666081"/>
    <lineage>
        <taxon>Bacteria</taxon>
        <taxon>Pseudomonadati</taxon>
        <taxon>Pseudomonadota</taxon>
        <taxon>Betaproteobacteria</taxon>
        <taxon>Burkholderiales</taxon>
        <taxon>Oxalobacteraceae</taxon>
        <taxon>Telluria group</taxon>
        <taxon>Duganella</taxon>
    </lineage>
</organism>
<dbReference type="EMBL" id="WKJM01000005">
    <property type="protein sequence ID" value="MRX07765.1"/>
    <property type="molecule type" value="Genomic_DNA"/>
</dbReference>
<feature type="coiled-coil region" evidence="2">
    <location>
        <begin position="185"/>
        <end position="212"/>
    </location>
</feature>